<evidence type="ECO:0000313" key="5">
    <source>
        <dbReference type="Proteomes" id="UP001219037"/>
    </source>
</evidence>
<accession>A0ABY8HAV4</accession>
<dbReference type="SUPFAM" id="SSF50249">
    <property type="entry name" value="Nucleic acid-binding proteins"/>
    <property type="match status" value="1"/>
</dbReference>
<evidence type="ECO:0000256" key="3">
    <source>
        <dbReference type="SAM" id="MobiDB-lite"/>
    </source>
</evidence>
<sequence length="195" mass="21651">MNQLITIRGNLAADPKSKMLPDGITEAVEFRVASTERRFDRQTESWIDINTSWFTVNCYRGLARNARRSLSKGHPVVVTGKLSVRTWKTKEPDGDVPKTGTTVQIDADSVGHDLSRGWTDFVRTGVEGESLQRAPRAETSEEPTRVDFGESSASWTSVRSEDDLTPQRVPDPVPHDDEAAAAMYAMAGDHDLVRH</sequence>
<keyword evidence="1 2" id="KW-0238">DNA-binding</keyword>
<dbReference type="EMBL" id="CP121252">
    <property type="protein sequence ID" value="WFP17830.1"/>
    <property type="molecule type" value="Genomic_DNA"/>
</dbReference>
<dbReference type="CDD" id="cd04496">
    <property type="entry name" value="SSB_OBF"/>
    <property type="match status" value="1"/>
</dbReference>
<dbReference type="InterPro" id="IPR012340">
    <property type="entry name" value="NA-bd_OB-fold"/>
</dbReference>
<feature type="region of interest" description="Disordered" evidence="3">
    <location>
        <begin position="130"/>
        <end position="176"/>
    </location>
</feature>
<name>A0ABY8HAV4_9MICC</name>
<dbReference type="RefSeq" id="WP_278159581.1">
    <property type="nucleotide sequence ID" value="NZ_CP121252.1"/>
</dbReference>
<proteinExistence type="predicted"/>
<dbReference type="PROSITE" id="PS50935">
    <property type="entry name" value="SSB"/>
    <property type="match status" value="1"/>
</dbReference>
<dbReference type="Pfam" id="PF00436">
    <property type="entry name" value="SSB"/>
    <property type="match status" value="1"/>
</dbReference>
<feature type="compositionally biased region" description="Basic and acidic residues" evidence="3">
    <location>
        <begin position="135"/>
        <end position="148"/>
    </location>
</feature>
<protein>
    <submittedName>
        <fullName evidence="4">Single-stranded DNA-binding protein</fullName>
    </submittedName>
</protein>
<evidence type="ECO:0000256" key="2">
    <source>
        <dbReference type="PROSITE-ProRule" id="PRU00252"/>
    </source>
</evidence>
<dbReference type="GO" id="GO:0003677">
    <property type="term" value="F:DNA binding"/>
    <property type="evidence" value="ECO:0007669"/>
    <property type="project" value="UniProtKB-KW"/>
</dbReference>
<reference evidence="4 5" key="1">
    <citation type="submission" date="2023-04" db="EMBL/GenBank/DDBJ databases">
        <title>Funneling lignin-derived compounds into biodiesel using alkali-halophilic Citricoccus sp. P2.</title>
        <authorList>
            <person name="Luo C.-B."/>
        </authorList>
    </citation>
    <scope>NUCLEOTIDE SEQUENCE [LARGE SCALE GENOMIC DNA]</scope>
    <source>
        <strain evidence="4 5">P2</strain>
    </source>
</reference>
<gene>
    <name evidence="4" type="ORF">P8192_06980</name>
</gene>
<dbReference type="Gene3D" id="2.40.50.140">
    <property type="entry name" value="Nucleic acid-binding proteins"/>
    <property type="match status" value="1"/>
</dbReference>
<evidence type="ECO:0000256" key="1">
    <source>
        <dbReference type="ARBA" id="ARBA00023125"/>
    </source>
</evidence>
<organism evidence="4 5">
    <name type="scientific">Citricoccus muralis</name>
    <dbReference type="NCBI Taxonomy" id="169134"/>
    <lineage>
        <taxon>Bacteria</taxon>
        <taxon>Bacillati</taxon>
        <taxon>Actinomycetota</taxon>
        <taxon>Actinomycetes</taxon>
        <taxon>Micrococcales</taxon>
        <taxon>Micrococcaceae</taxon>
        <taxon>Citricoccus</taxon>
    </lineage>
</organism>
<dbReference type="InterPro" id="IPR000424">
    <property type="entry name" value="Primosome_PriB/ssb"/>
</dbReference>
<evidence type="ECO:0000313" key="4">
    <source>
        <dbReference type="EMBL" id="WFP17830.1"/>
    </source>
</evidence>
<keyword evidence="5" id="KW-1185">Reference proteome</keyword>
<dbReference type="Proteomes" id="UP001219037">
    <property type="component" value="Chromosome"/>
</dbReference>